<feature type="region of interest" description="Disordered" evidence="1">
    <location>
        <begin position="187"/>
        <end position="218"/>
    </location>
</feature>
<feature type="compositionally biased region" description="Polar residues" evidence="1">
    <location>
        <begin position="195"/>
        <end position="218"/>
    </location>
</feature>
<evidence type="ECO:0000313" key="3">
    <source>
        <dbReference type="Proteomes" id="UP001583177"/>
    </source>
</evidence>
<comment type="caution">
    <text evidence="2">The sequence shown here is derived from an EMBL/GenBank/DDBJ whole genome shotgun (WGS) entry which is preliminary data.</text>
</comment>
<evidence type="ECO:0000256" key="1">
    <source>
        <dbReference type="SAM" id="MobiDB-lite"/>
    </source>
</evidence>
<evidence type="ECO:0000313" key="2">
    <source>
        <dbReference type="EMBL" id="KAL1870748.1"/>
    </source>
</evidence>
<sequence length="502" mass="54383">MKEAHNLPAVRHTTILGLNLLKTFELSPWFRSLPAQLAVTPEGKGDLATTQPLQSTSSDEKPSLNLREPLDGAVHSFCSLFSPNLSQVDAEGTEKRNHTSSTESLTILRPPGSVISFNDDPESTTIRQTLIPVDLVLKDIEQSPVGINSRAQQQESALSIPVACLFGNGGMDPFCAFFPSDLLSDRADRRDQPKKNTSQSTHAYSSSNPSIQTFGHGSAVSSHRMFSNQCDTTADDLGGLDSGSSSMGIDGHSSPAWSVISGETCSSLSDTLNSSRRSSWATSTNTLCEDDENTQPSLIHAKFVAEPDETSEHLELLHEYRHYHEVVDMGTPQNLRNRDFCGKGPITGAKHEALKPEQATRIGEDLVVEMEAIASDGPIASVRKALSHAEEQMQSEDPPALDSKGTGVITPLSTPAEVVAWEHSYCQADPESAKLKLLIDDHGREFVLYHDCFHCVPIELASEFVCVIGEAEDGFGSATETCEAARGPEQLVTIPEEEEQEG</sequence>
<feature type="compositionally biased region" description="Polar residues" evidence="1">
    <location>
        <begin position="48"/>
        <end position="57"/>
    </location>
</feature>
<dbReference type="Proteomes" id="UP001583177">
    <property type="component" value="Unassembled WGS sequence"/>
</dbReference>
<accession>A0ABR3X4X2</accession>
<keyword evidence="3" id="KW-1185">Reference proteome</keyword>
<dbReference type="EMBL" id="JAWRVE010000036">
    <property type="protein sequence ID" value="KAL1870748.1"/>
    <property type="molecule type" value="Genomic_DNA"/>
</dbReference>
<organism evidence="2 3">
    <name type="scientific">Diaporthe australafricana</name>
    <dbReference type="NCBI Taxonomy" id="127596"/>
    <lineage>
        <taxon>Eukaryota</taxon>
        <taxon>Fungi</taxon>
        <taxon>Dikarya</taxon>
        <taxon>Ascomycota</taxon>
        <taxon>Pezizomycotina</taxon>
        <taxon>Sordariomycetes</taxon>
        <taxon>Sordariomycetidae</taxon>
        <taxon>Diaporthales</taxon>
        <taxon>Diaporthaceae</taxon>
        <taxon>Diaporthe</taxon>
    </lineage>
</organism>
<proteinExistence type="predicted"/>
<gene>
    <name evidence="2" type="ORF">Daus18300_005068</name>
</gene>
<feature type="region of interest" description="Disordered" evidence="1">
    <location>
        <begin position="41"/>
        <end position="64"/>
    </location>
</feature>
<protein>
    <submittedName>
        <fullName evidence="2">Uncharacterized protein</fullName>
    </submittedName>
</protein>
<reference evidence="2 3" key="1">
    <citation type="journal article" date="2024" name="IMA Fungus">
        <title>IMA Genome - F19 : A genome assembly and annotation guide to empower mycologists, including annotated draft genome sequences of Ceratocystis pirilliformis, Diaporthe australafricana, Fusarium ophioides, Paecilomyces lecythidis, and Sporothrix stenoceras.</title>
        <authorList>
            <person name="Aylward J."/>
            <person name="Wilson A.M."/>
            <person name="Visagie C.M."/>
            <person name="Spraker J."/>
            <person name="Barnes I."/>
            <person name="Buitendag C."/>
            <person name="Ceriani C."/>
            <person name="Del Mar Angel L."/>
            <person name="du Plessis D."/>
            <person name="Fuchs T."/>
            <person name="Gasser K."/>
            <person name="Kramer D."/>
            <person name="Li W."/>
            <person name="Munsamy K."/>
            <person name="Piso A."/>
            <person name="Price J.L."/>
            <person name="Sonnekus B."/>
            <person name="Thomas C."/>
            <person name="van der Nest A."/>
            <person name="van Dijk A."/>
            <person name="van Heerden A."/>
            <person name="van Vuuren N."/>
            <person name="Yilmaz N."/>
            <person name="Duong T.A."/>
            <person name="van der Merwe N.A."/>
            <person name="Wingfield M.J."/>
            <person name="Wingfield B.D."/>
        </authorList>
    </citation>
    <scope>NUCLEOTIDE SEQUENCE [LARGE SCALE GENOMIC DNA]</scope>
    <source>
        <strain evidence="2 3">CMW 18300</strain>
    </source>
</reference>
<name>A0ABR3X4X2_9PEZI</name>